<organism evidence="2 3">
    <name type="scientific">Didymella exigua CBS 183.55</name>
    <dbReference type="NCBI Taxonomy" id="1150837"/>
    <lineage>
        <taxon>Eukaryota</taxon>
        <taxon>Fungi</taxon>
        <taxon>Dikarya</taxon>
        <taxon>Ascomycota</taxon>
        <taxon>Pezizomycotina</taxon>
        <taxon>Dothideomycetes</taxon>
        <taxon>Pleosporomycetidae</taxon>
        <taxon>Pleosporales</taxon>
        <taxon>Pleosporineae</taxon>
        <taxon>Didymellaceae</taxon>
        <taxon>Didymella</taxon>
    </lineage>
</organism>
<dbReference type="EMBL" id="ML978975">
    <property type="protein sequence ID" value="KAF1926758.1"/>
    <property type="molecule type" value="Genomic_DNA"/>
</dbReference>
<dbReference type="AlphaFoldDB" id="A0A6A5RI43"/>
<evidence type="ECO:0000313" key="2">
    <source>
        <dbReference type="EMBL" id="KAF1926758.1"/>
    </source>
</evidence>
<keyword evidence="3" id="KW-1185">Reference proteome</keyword>
<gene>
    <name evidence="2" type="ORF">M421DRAFT_6670</name>
</gene>
<accession>A0A6A5RI43</accession>
<proteinExistence type="predicted"/>
<evidence type="ECO:0000256" key="1">
    <source>
        <dbReference type="SAM" id="MobiDB-lite"/>
    </source>
</evidence>
<feature type="compositionally biased region" description="Basic and acidic residues" evidence="1">
    <location>
        <begin position="324"/>
        <end position="334"/>
    </location>
</feature>
<feature type="region of interest" description="Disordered" evidence="1">
    <location>
        <begin position="324"/>
        <end position="356"/>
    </location>
</feature>
<name>A0A6A5RI43_9PLEO</name>
<dbReference type="GeneID" id="54354012"/>
<reference evidence="2" key="1">
    <citation type="journal article" date="2020" name="Stud. Mycol.">
        <title>101 Dothideomycetes genomes: a test case for predicting lifestyles and emergence of pathogens.</title>
        <authorList>
            <person name="Haridas S."/>
            <person name="Albert R."/>
            <person name="Binder M."/>
            <person name="Bloem J."/>
            <person name="Labutti K."/>
            <person name="Salamov A."/>
            <person name="Andreopoulos B."/>
            <person name="Baker S."/>
            <person name="Barry K."/>
            <person name="Bills G."/>
            <person name="Bluhm B."/>
            <person name="Cannon C."/>
            <person name="Castanera R."/>
            <person name="Culley D."/>
            <person name="Daum C."/>
            <person name="Ezra D."/>
            <person name="Gonzalez J."/>
            <person name="Henrissat B."/>
            <person name="Kuo A."/>
            <person name="Liang C."/>
            <person name="Lipzen A."/>
            <person name="Lutzoni F."/>
            <person name="Magnuson J."/>
            <person name="Mondo S."/>
            <person name="Nolan M."/>
            <person name="Ohm R."/>
            <person name="Pangilinan J."/>
            <person name="Park H.-J."/>
            <person name="Ramirez L."/>
            <person name="Alfaro M."/>
            <person name="Sun H."/>
            <person name="Tritt A."/>
            <person name="Yoshinaga Y."/>
            <person name="Zwiers L.-H."/>
            <person name="Turgeon B."/>
            <person name="Goodwin S."/>
            <person name="Spatafora J."/>
            <person name="Crous P."/>
            <person name="Grigoriev I."/>
        </authorList>
    </citation>
    <scope>NUCLEOTIDE SEQUENCE</scope>
    <source>
        <strain evidence="2">CBS 183.55</strain>
    </source>
</reference>
<dbReference type="RefSeq" id="XP_033447010.1">
    <property type="nucleotide sequence ID" value="XM_033596345.1"/>
</dbReference>
<protein>
    <submittedName>
        <fullName evidence="2">Uncharacterized protein</fullName>
    </submittedName>
</protein>
<dbReference type="OrthoDB" id="3770985at2759"/>
<evidence type="ECO:0000313" key="3">
    <source>
        <dbReference type="Proteomes" id="UP000800082"/>
    </source>
</evidence>
<dbReference type="Proteomes" id="UP000800082">
    <property type="component" value="Unassembled WGS sequence"/>
</dbReference>
<sequence>MLFNKDADKEKIEFRLRSDSKKMPNLHDLGRLLGLSNRLKEMGTSFTSNGKMQTYGNPPLHEDLEQMLHGGVEYDELWHAFFNGRNHVVETQLWPILRVLKRMLQNEGIAFDDHHTRLDYGSALPKLIRLSDQYDLLRDEWFEKTLSDIHPALRWHQAPAHVGVPITPTIKGRLFTKDKLPENEIARKKSRRAKCLTIIAEKQSGLHKGLGPTIREAEDTYLSPPDRPEEMVSTTISILTTSYEPASAYPDGLTTAGPLLIHGSSPLQCANTASMLLVDDAADTRTNSTESSANRELLRCGPQQCGHAGVLGWLVEDERRRTENRQRHADEEQQRAYVPGAEEEKNTSSKKNKRSKRIRKWLRIIFGLKKHGEQQ</sequence>